<accession>A0A9D4MXD3</accession>
<keyword evidence="2" id="KW-1185">Reference proteome</keyword>
<evidence type="ECO:0000313" key="1">
    <source>
        <dbReference type="EMBL" id="KAH3884256.1"/>
    </source>
</evidence>
<dbReference type="EMBL" id="JAIWYP010000001">
    <property type="protein sequence ID" value="KAH3884256.1"/>
    <property type="molecule type" value="Genomic_DNA"/>
</dbReference>
<dbReference type="AlphaFoldDB" id="A0A9D4MXD3"/>
<sequence>MCATNCYLSYRHYEGEGAPMMGMGPRGKSQNQMMAEHLLREAVPLDKQLSSLLARRLNGEETLNIINQLRSVNNSKDLFLMQDFFLCHYRLKLSLIKAQAEVFLLINFKEGNKQKNVLILAP</sequence>
<gene>
    <name evidence="1" type="ORF">DPMN_008233</name>
</gene>
<comment type="caution">
    <text evidence="1">The sequence shown here is derived from an EMBL/GenBank/DDBJ whole genome shotgun (WGS) entry which is preliminary data.</text>
</comment>
<protein>
    <submittedName>
        <fullName evidence="1">Uncharacterized protein</fullName>
    </submittedName>
</protein>
<proteinExistence type="predicted"/>
<organism evidence="1 2">
    <name type="scientific">Dreissena polymorpha</name>
    <name type="common">Zebra mussel</name>
    <name type="synonym">Mytilus polymorpha</name>
    <dbReference type="NCBI Taxonomy" id="45954"/>
    <lineage>
        <taxon>Eukaryota</taxon>
        <taxon>Metazoa</taxon>
        <taxon>Spiralia</taxon>
        <taxon>Lophotrochozoa</taxon>
        <taxon>Mollusca</taxon>
        <taxon>Bivalvia</taxon>
        <taxon>Autobranchia</taxon>
        <taxon>Heteroconchia</taxon>
        <taxon>Euheterodonta</taxon>
        <taxon>Imparidentia</taxon>
        <taxon>Neoheterodontei</taxon>
        <taxon>Myida</taxon>
        <taxon>Dreissenoidea</taxon>
        <taxon>Dreissenidae</taxon>
        <taxon>Dreissena</taxon>
    </lineage>
</organism>
<reference evidence="1" key="1">
    <citation type="journal article" date="2019" name="bioRxiv">
        <title>The Genome of the Zebra Mussel, Dreissena polymorpha: A Resource for Invasive Species Research.</title>
        <authorList>
            <person name="McCartney M.A."/>
            <person name="Auch B."/>
            <person name="Kono T."/>
            <person name="Mallez S."/>
            <person name="Zhang Y."/>
            <person name="Obille A."/>
            <person name="Becker A."/>
            <person name="Abrahante J.E."/>
            <person name="Garbe J."/>
            <person name="Badalamenti J.P."/>
            <person name="Herman A."/>
            <person name="Mangelson H."/>
            <person name="Liachko I."/>
            <person name="Sullivan S."/>
            <person name="Sone E.D."/>
            <person name="Koren S."/>
            <person name="Silverstein K.A.T."/>
            <person name="Beckman K.B."/>
            <person name="Gohl D.M."/>
        </authorList>
    </citation>
    <scope>NUCLEOTIDE SEQUENCE</scope>
    <source>
        <strain evidence="1">Duluth1</strain>
        <tissue evidence="1">Whole animal</tissue>
    </source>
</reference>
<evidence type="ECO:0000313" key="2">
    <source>
        <dbReference type="Proteomes" id="UP000828390"/>
    </source>
</evidence>
<name>A0A9D4MXD3_DREPO</name>
<dbReference type="Proteomes" id="UP000828390">
    <property type="component" value="Unassembled WGS sequence"/>
</dbReference>
<reference evidence="1" key="2">
    <citation type="submission" date="2020-11" db="EMBL/GenBank/DDBJ databases">
        <authorList>
            <person name="McCartney M.A."/>
            <person name="Auch B."/>
            <person name="Kono T."/>
            <person name="Mallez S."/>
            <person name="Becker A."/>
            <person name="Gohl D.M."/>
            <person name="Silverstein K.A.T."/>
            <person name="Koren S."/>
            <person name="Bechman K.B."/>
            <person name="Herman A."/>
            <person name="Abrahante J.E."/>
            <person name="Garbe J."/>
        </authorList>
    </citation>
    <scope>NUCLEOTIDE SEQUENCE</scope>
    <source>
        <strain evidence="1">Duluth1</strain>
        <tissue evidence="1">Whole animal</tissue>
    </source>
</reference>